<keyword evidence="1" id="KW-1015">Disulfide bond</keyword>
<dbReference type="InterPro" id="IPR008139">
    <property type="entry name" value="SaposinB_dom"/>
</dbReference>
<dbReference type="AlphaFoldDB" id="A0A0D8XKK3"/>
<feature type="chain" id="PRO_5002335987" description="Saposin B-type domain-containing protein" evidence="2">
    <location>
        <begin position="21"/>
        <end position="134"/>
    </location>
</feature>
<gene>
    <name evidence="4" type="ORF">DICVIV_09712</name>
</gene>
<accession>A0A0D8XKK3</accession>
<evidence type="ECO:0000256" key="1">
    <source>
        <dbReference type="ARBA" id="ARBA00023157"/>
    </source>
</evidence>
<dbReference type="Gene3D" id="1.10.225.10">
    <property type="entry name" value="Saposin-like"/>
    <property type="match status" value="1"/>
</dbReference>
<dbReference type="SUPFAM" id="SSF47862">
    <property type="entry name" value="Saposin"/>
    <property type="match status" value="1"/>
</dbReference>
<dbReference type="InterPro" id="IPR011001">
    <property type="entry name" value="Saposin-like"/>
</dbReference>
<feature type="domain" description="Saposin B-type" evidence="3">
    <location>
        <begin position="25"/>
        <end position="111"/>
    </location>
</feature>
<protein>
    <recommendedName>
        <fullName evidence="3">Saposin B-type domain-containing protein</fullName>
    </recommendedName>
</protein>
<organism evidence="4 5">
    <name type="scientific">Dictyocaulus viviparus</name>
    <name type="common">Bovine lungworm</name>
    <dbReference type="NCBI Taxonomy" id="29172"/>
    <lineage>
        <taxon>Eukaryota</taxon>
        <taxon>Metazoa</taxon>
        <taxon>Ecdysozoa</taxon>
        <taxon>Nematoda</taxon>
        <taxon>Chromadorea</taxon>
        <taxon>Rhabditida</taxon>
        <taxon>Rhabditina</taxon>
        <taxon>Rhabditomorpha</taxon>
        <taxon>Strongyloidea</taxon>
        <taxon>Metastrongylidae</taxon>
        <taxon>Dictyocaulus</taxon>
    </lineage>
</organism>
<reference evidence="4 5" key="1">
    <citation type="submission" date="2013-11" db="EMBL/GenBank/DDBJ databases">
        <title>Draft genome of the bovine lungworm Dictyocaulus viviparus.</title>
        <authorList>
            <person name="Mitreva M."/>
        </authorList>
    </citation>
    <scope>NUCLEOTIDE SEQUENCE [LARGE SCALE GENOMIC DNA]</scope>
    <source>
        <strain evidence="4 5">HannoverDv2000</strain>
    </source>
</reference>
<dbReference type="Proteomes" id="UP000053766">
    <property type="component" value="Unassembled WGS sequence"/>
</dbReference>
<evidence type="ECO:0000313" key="4">
    <source>
        <dbReference type="EMBL" id="KJH44267.1"/>
    </source>
</evidence>
<proteinExistence type="predicted"/>
<evidence type="ECO:0000256" key="2">
    <source>
        <dbReference type="SAM" id="SignalP"/>
    </source>
</evidence>
<evidence type="ECO:0000259" key="3">
    <source>
        <dbReference type="PROSITE" id="PS50015"/>
    </source>
</evidence>
<dbReference type="PROSITE" id="PS50015">
    <property type="entry name" value="SAP_B"/>
    <property type="match status" value="1"/>
</dbReference>
<name>A0A0D8XKK3_DICVI</name>
<dbReference type="EMBL" id="KN716487">
    <property type="protein sequence ID" value="KJH44267.1"/>
    <property type="molecule type" value="Genomic_DNA"/>
</dbReference>
<feature type="signal peptide" evidence="2">
    <location>
        <begin position="1"/>
        <end position="20"/>
    </location>
</feature>
<keyword evidence="2" id="KW-0732">Signal</keyword>
<sequence>MNGLYLTLFVVVLFINEGSSKPGVLDKPCEVCQVVLNGVKTALSNAPKISEDVIDLCIESACMTHGPLALKICQLMDRKYLHQLFISVMKEEKELNTKEACVELKLCFDVPQIPNLNNLPQIPKLSKITNIFPF</sequence>
<evidence type="ECO:0000313" key="5">
    <source>
        <dbReference type="Proteomes" id="UP000053766"/>
    </source>
</evidence>
<keyword evidence="5" id="KW-1185">Reference proteome</keyword>
<reference evidence="5" key="2">
    <citation type="journal article" date="2016" name="Sci. Rep.">
        <title>Dictyocaulus viviparus genome, variome and transcriptome elucidate lungworm biology and support future intervention.</title>
        <authorList>
            <person name="McNulty S.N."/>
            <person name="Strube C."/>
            <person name="Rosa B.A."/>
            <person name="Martin J.C."/>
            <person name="Tyagi R."/>
            <person name="Choi Y.J."/>
            <person name="Wang Q."/>
            <person name="Hallsworth Pepin K."/>
            <person name="Zhang X."/>
            <person name="Ozersky P."/>
            <person name="Wilson R.K."/>
            <person name="Sternberg P.W."/>
            <person name="Gasser R.B."/>
            <person name="Mitreva M."/>
        </authorList>
    </citation>
    <scope>NUCLEOTIDE SEQUENCE [LARGE SCALE GENOMIC DNA]</scope>
    <source>
        <strain evidence="5">HannoverDv2000</strain>
    </source>
</reference>